<accession>A0A899FWB6</accession>
<reference evidence="2" key="1">
    <citation type="submission" date="2020-06" db="EMBL/GenBank/DDBJ databases">
        <title>Genomes of multiple members of Pneumocystis genus reveal paths to human pathogen Pneumocystis jirovecii.</title>
        <authorList>
            <person name="Cisse O.H."/>
            <person name="Ma L."/>
            <person name="Dekker J."/>
            <person name="Khil P."/>
            <person name="Jo J."/>
            <person name="Brenchley J."/>
            <person name="Blair R."/>
            <person name="Pahar B."/>
            <person name="Chabe M."/>
            <person name="Van Rompay K.A."/>
            <person name="Keesler R."/>
            <person name="Sukura A."/>
            <person name="Hirsch V."/>
            <person name="Kutty G."/>
            <person name="Liu Y."/>
            <person name="Peng L."/>
            <person name="Chen J."/>
            <person name="Song J."/>
            <person name="Weissenbacher-Lang C."/>
            <person name="Xu J."/>
            <person name="Upham N.S."/>
            <person name="Stajich J.E."/>
            <person name="Cuomo C.A."/>
            <person name="Cushion M.T."/>
            <person name="Kovacs J.A."/>
        </authorList>
    </citation>
    <scope>NUCLEOTIDE SEQUENCE</scope>
    <source>
        <strain evidence="2">2A</strain>
    </source>
</reference>
<dbReference type="GO" id="GO:0005829">
    <property type="term" value="C:cytosol"/>
    <property type="evidence" value="ECO:0007669"/>
    <property type="project" value="GOC"/>
</dbReference>
<dbReference type="GO" id="GO:1990071">
    <property type="term" value="C:TRAPPII protein complex"/>
    <property type="evidence" value="ECO:0007669"/>
    <property type="project" value="InterPro"/>
</dbReference>
<evidence type="ECO:0000313" key="3">
    <source>
        <dbReference type="Proteomes" id="UP000663699"/>
    </source>
</evidence>
<dbReference type="EMBL" id="CP054534">
    <property type="protein sequence ID" value="QSL64676.1"/>
    <property type="molecule type" value="Genomic_DNA"/>
</dbReference>
<dbReference type="PANTHER" id="PTHR13251">
    <property type="entry name" value="EPILEPSY HOLOPROSENCEPHALY CANDIDATE 1/TMEM1"/>
    <property type="match status" value="1"/>
</dbReference>
<dbReference type="GO" id="GO:0034498">
    <property type="term" value="P:early endosome to Golgi transport"/>
    <property type="evidence" value="ECO:0007669"/>
    <property type="project" value="TreeGrafter"/>
</dbReference>
<dbReference type="AlphaFoldDB" id="A0A899FWB6"/>
<dbReference type="GO" id="GO:0006891">
    <property type="term" value="P:intra-Golgi vesicle-mediated transport"/>
    <property type="evidence" value="ECO:0007669"/>
    <property type="project" value="TreeGrafter"/>
</dbReference>
<evidence type="ECO:0000259" key="1">
    <source>
        <dbReference type="Pfam" id="PF23036"/>
    </source>
</evidence>
<dbReference type="InterPro" id="IPR056913">
    <property type="entry name" value="TRAPPC10/Trs130_N"/>
</dbReference>
<proteinExistence type="predicted"/>
<organism evidence="2 3">
    <name type="scientific">Pneumocystis wakefieldiae</name>
    <dbReference type="NCBI Taxonomy" id="38082"/>
    <lineage>
        <taxon>Eukaryota</taxon>
        <taxon>Fungi</taxon>
        <taxon>Dikarya</taxon>
        <taxon>Ascomycota</taxon>
        <taxon>Taphrinomycotina</taxon>
        <taxon>Pneumocystomycetes</taxon>
        <taxon>Pneumocystaceae</taxon>
        <taxon>Pneumocystis</taxon>
    </lineage>
</organism>
<gene>
    <name evidence="2" type="ORF">MERGE_001978</name>
</gene>
<sequence>MVSAKITVTYNDNFNIWLCIYPKLQNHLPLKDIYWKSSNGVVKYIENLEINIKPYHQINLDVKPHQLPSLLDNPYLNIFLVKCDDIDIYRNHIRSTIRSWYNTVTSKKNQEWLIIHVVLQLDPLVTNKNMTPSKFLSIKASVYDKIKADFDTSKKDRCVQLRLGDADEIESWQDLIAKMKEGILSSFNARIIQYEQEIEKMDSKRKIPGWNYCTFFILKEGLAQSYEQMTLIEDSLAQYDELESLFYQTIKDNQLAWFENIGGTHSNDDSESILDTSKKPYRMFILQNTISFFDFRVYLFARQCQLLQQLGEYTDILRRGRDFITTMAIVLRKNEETLVPWFIESWIWSAVHDLLNIKEEIYEDKTFSALRGELLFLARLQLDKIGAAFGHIPNNLLFSDKFIMISENNTRIHLEESEHITNTQLIRMINSKEEFLKEYQTLNNYILMEFQQGEKPNSVKRILGDLAAFQQ</sequence>
<dbReference type="Pfam" id="PF23036">
    <property type="entry name" value="TRAPPC10_1st"/>
    <property type="match status" value="1"/>
</dbReference>
<protein>
    <recommendedName>
        <fullName evidence="1">TRAPPC10/Trs130 N-terminal domain-containing protein</fullName>
    </recommendedName>
</protein>
<name>A0A899FWB6_9ASCO</name>
<dbReference type="PANTHER" id="PTHR13251:SF3">
    <property type="entry name" value="TRAFFICKING PROTEIN PARTICLE COMPLEX SUBUNIT 10"/>
    <property type="match status" value="1"/>
</dbReference>
<dbReference type="Proteomes" id="UP000663699">
    <property type="component" value="Chromosome 3"/>
</dbReference>
<evidence type="ECO:0000313" key="2">
    <source>
        <dbReference type="EMBL" id="QSL64676.1"/>
    </source>
</evidence>
<feature type="domain" description="TRAPPC10/Trs130 N-terminal" evidence="1">
    <location>
        <begin position="2"/>
        <end position="316"/>
    </location>
</feature>
<dbReference type="InterPro" id="IPR045126">
    <property type="entry name" value="TRAPPC10/Trs130"/>
</dbReference>
<keyword evidence="3" id="KW-1185">Reference proteome</keyword>
<dbReference type="OrthoDB" id="10256906at2759"/>